<evidence type="ECO:0000256" key="4">
    <source>
        <dbReference type="ARBA" id="ARBA00023015"/>
    </source>
</evidence>
<proteinExistence type="inferred from homology"/>
<keyword evidence="6" id="KW-0508">mRNA splicing</keyword>
<evidence type="ECO:0000313" key="10">
    <source>
        <dbReference type="EMBL" id="POM72310.1"/>
    </source>
</evidence>
<keyword evidence="7" id="KW-0539">Nucleus</keyword>
<comment type="subcellular location">
    <subcellularLocation>
        <location evidence="1">Nucleus</location>
    </subcellularLocation>
</comment>
<comment type="caution">
    <text evidence="10">The sequence shown here is derived from an EMBL/GenBank/DDBJ whole genome shotgun (WGS) entry which is preliminary data.</text>
</comment>
<evidence type="ECO:0000256" key="7">
    <source>
        <dbReference type="ARBA" id="ARBA00023242"/>
    </source>
</evidence>
<dbReference type="AlphaFoldDB" id="A0A2P4Y3D0"/>
<dbReference type="PANTHER" id="PTHR12707:SF0">
    <property type="entry name" value="PININ"/>
    <property type="match status" value="1"/>
</dbReference>
<gene>
    <name evidence="10" type="ORF">PHPALM_10992</name>
</gene>
<comment type="similarity">
    <text evidence="2">Belongs to the pinin family.</text>
</comment>
<dbReference type="InterPro" id="IPR039853">
    <property type="entry name" value="Pinin"/>
</dbReference>
<evidence type="ECO:0000256" key="1">
    <source>
        <dbReference type="ARBA" id="ARBA00004123"/>
    </source>
</evidence>
<evidence type="ECO:0000256" key="5">
    <source>
        <dbReference type="ARBA" id="ARBA00023163"/>
    </source>
</evidence>
<evidence type="ECO:0000256" key="6">
    <source>
        <dbReference type="ARBA" id="ARBA00023187"/>
    </source>
</evidence>
<reference evidence="10 11" key="1">
    <citation type="journal article" date="2017" name="Genome Biol. Evol.">
        <title>Phytophthora megakarya and P. palmivora, closely related causal agents of cacao black pod rot, underwent increases in genome sizes and gene numbers by different mechanisms.</title>
        <authorList>
            <person name="Ali S.S."/>
            <person name="Shao J."/>
            <person name="Lary D.J."/>
            <person name="Kronmiller B."/>
            <person name="Shen D."/>
            <person name="Strem M.D."/>
            <person name="Amoako-Attah I."/>
            <person name="Akrofi A.Y."/>
            <person name="Begoude B.A."/>
            <person name="Ten Hoopen G.M."/>
            <person name="Coulibaly K."/>
            <person name="Kebe B.I."/>
            <person name="Melnick R.L."/>
            <person name="Guiltinan M.J."/>
            <person name="Tyler B.M."/>
            <person name="Meinhardt L.W."/>
            <person name="Bailey B.A."/>
        </authorList>
    </citation>
    <scope>NUCLEOTIDE SEQUENCE [LARGE SCALE GENOMIC DNA]</scope>
    <source>
        <strain evidence="11">sbr112.9</strain>
    </source>
</reference>
<dbReference type="GO" id="GO:0071013">
    <property type="term" value="C:catalytic step 2 spliceosome"/>
    <property type="evidence" value="ECO:0007669"/>
    <property type="project" value="TreeGrafter"/>
</dbReference>
<organism evidence="10 11">
    <name type="scientific">Phytophthora palmivora</name>
    <dbReference type="NCBI Taxonomy" id="4796"/>
    <lineage>
        <taxon>Eukaryota</taxon>
        <taxon>Sar</taxon>
        <taxon>Stramenopiles</taxon>
        <taxon>Oomycota</taxon>
        <taxon>Peronosporomycetes</taxon>
        <taxon>Peronosporales</taxon>
        <taxon>Peronosporaceae</taxon>
        <taxon>Phytophthora</taxon>
    </lineage>
</organism>
<evidence type="ECO:0000313" key="11">
    <source>
        <dbReference type="Proteomes" id="UP000237271"/>
    </source>
</evidence>
<dbReference type="PANTHER" id="PTHR12707">
    <property type="entry name" value="PINN"/>
    <property type="match status" value="1"/>
</dbReference>
<evidence type="ECO:0000256" key="8">
    <source>
        <dbReference type="SAM" id="MobiDB-lite"/>
    </source>
</evidence>
<dbReference type="OrthoDB" id="79455at2759"/>
<dbReference type="EMBL" id="NCKW01005944">
    <property type="protein sequence ID" value="POM72310.1"/>
    <property type="molecule type" value="Genomic_DNA"/>
</dbReference>
<dbReference type="Proteomes" id="UP000237271">
    <property type="component" value="Unassembled WGS sequence"/>
</dbReference>
<evidence type="ECO:0000259" key="9">
    <source>
        <dbReference type="Pfam" id="PF04696"/>
    </source>
</evidence>
<evidence type="ECO:0000256" key="2">
    <source>
        <dbReference type="ARBA" id="ARBA00010386"/>
    </source>
</evidence>
<feature type="compositionally biased region" description="Polar residues" evidence="8">
    <location>
        <begin position="120"/>
        <end position="131"/>
    </location>
</feature>
<feature type="compositionally biased region" description="Basic and acidic residues" evidence="8">
    <location>
        <begin position="19"/>
        <end position="30"/>
    </location>
</feature>
<keyword evidence="3" id="KW-0507">mRNA processing</keyword>
<feature type="compositionally biased region" description="Basic and acidic residues" evidence="8">
    <location>
        <begin position="106"/>
        <end position="118"/>
    </location>
</feature>
<feature type="region of interest" description="Disordered" evidence="8">
    <location>
        <begin position="19"/>
        <end position="146"/>
    </location>
</feature>
<keyword evidence="5" id="KW-0804">Transcription</keyword>
<dbReference type="GO" id="GO:0006397">
    <property type="term" value="P:mRNA processing"/>
    <property type="evidence" value="ECO:0007669"/>
    <property type="project" value="UniProtKB-KW"/>
</dbReference>
<dbReference type="GO" id="GO:0008380">
    <property type="term" value="P:RNA splicing"/>
    <property type="evidence" value="ECO:0007669"/>
    <property type="project" value="UniProtKB-KW"/>
</dbReference>
<protein>
    <recommendedName>
        <fullName evidence="9">Pinin/SDK/MemA protein domain-containing protein</fullName>
    </recommendedName>
</protein>
<dbReference type="Pfam" id="PF04696">
    <property type="entry name" value="Pinin_SDK_memA"/>
    <property type="match status" value="1"/>
</dbReference>
<feature type="region of interest" description="Disordered" evidence="8">
    <location>
        <begin position="166"/>
        <end position="194"/>
    </location>
</feature>
<feature type="domain" description="Pinin/SDK/MemA protein" evidence="9">
    <location>
        <begin position="149"/>
        <end position="193"/>
    </location>
</feature>
<name>A0A2P4Y3D0_9STRA</name>
<keyword evidence="4" id="KW-0805">Transcription regulation</keyword>
<accession>A0A2P4Y3D0</accession>
<feature type="compositionally biased region" description="Basic and acidic residues" evidence="8">
    <location>
        <begin position="168"/>
        <end position="194"/>
    </location>
</feature>
<feature type="non-terminal residue" evidence="10">
    <location>
        <position position="194"/>
    </location>
</feature>
<sequence>MADRTSTDERALRRELQELAKKREALDNSKRRGSGATAGNAGRRSVFARLGGEPTRSGDAGRQVVQLKENNARGNASWRLGKRDYEDNRQSSVVKRQRLHSAVARPEGHTEERAEATRSMEVSSPSANNARTQERKQRAVAPYAQKDGIARSRRMFGALMGHLGKAKRQIEKDTDLFKRQDTKQHEAEQREKMQ</sequence>
<evidence type="ECO:0000256" key="3">
    <source>
        <dbReference type="ARBA" id="ARBA00022664"/>
    </source>
</evidence>
<dbReference type="InterPro" id="IPR006786">
    <property type="entry name" value="Pinin_SDK_MemA"/>
</dbReference>
<keyword evidence="11" id="KW-1185">Reference proteome</keyword>